<reference evidence="5" key="1">
    <citation type="submission" date="2018-08" db="EMBL/GenBank/DDBJ databases">
        <title>Draft genome sequence of azole-resistant Aspergillus thermomutatus (Neosartorya pseudofischeri) strain HMR AF 39, isolated from a human nasal aspirate.</title>
        <authorList>
            <person name="Parent-Michaud M."/>
            <person name="Dufresne P.J."/>
            <person name="Fournier E."/>
            <person name="Martineau C."/>
            <person name="Moreira S."/>
            <person name="Perkins V."/>
            <person name="De Repentigny L."/>
            <person name="Dufresne S.F."/>
        </authorList>
    </citation>
    <scope>NUCLEOTIDE SEQUENCE [LARGE SCALE GENOMIC DNA]</scope>
    <source>
        <strain evidence="5">HMR AF 39</strain>
    </source>
</reference>
<evidence type="ECO:0000313" key="5">
    <source>
        <dbReference type="EMBL" id="RHZ50521.1"/>
    </source>
</evidence>
<keyword evidence="3" id="KW-0285">Flavoprotein</keyword>
<dbReference type="InterPro" id="IPR051209">
    <property type="entry name" value="FAD-bind_Monooxygenase_sf"/>
</dbReference>
<evidence type="ECO:0000256" key="4">
    <source>
        <dbReference type="ARBA" id="ARBA00022827"/>
    </source>
</evidence>
<proteinExistence type="inferred from homology"/>
<evidence type="ECO:0000256" key="1">
    <source>
        <dbReference type="ARBA" id="ARBA00001974"/>
    </source>
</evidence>
<organism evidence="5 6">
    <name type="scientific">Aspergillus thermomutatus</name>
    <name type="common">Neosartorya pseudofischeri</name>
    <dbReference type="NCBI Taxonomy" id="41047"/>
    <lineage>
        <taxon>Eukaryota</taxon>
        <taxon>Fungi</taxon>
        <taxon>Dikarya</taxon>
        <taxon>Ascomycota</taxon>
        <taxon>Pezizomycotina</taxon>
        <taxon>Eurotiomycetes</taxon>
        <taxon>Eurotiomycetidae</taxon>
        <taxon>Eurotiales</taxon>
        <taxon>Aspergillaceae</taxon>
        <taxon>Aspergillus</taxon>
        <taxon>Aspergillus subgen. Fumigati</taxon>
    </lineage>
</organism>
<dbReference type="PANTHER" id="PTHR42877:SF12">
    <property type="entry name" value="MONOOXYGENASE"/>
    <property type="match status" value="1"/>
</dbReference>
<comment type="cofactor">
    <cofactor evidence="1">
        <name>FAD</name>
        <dbReference type="ChEBI" id="CHEBI:57692"/>
    </cofactor>
</comment>
<name>A0A397GHU9_ASPTH</name>
<dbReference type="PANTHER" id="PTHR42877">
    <property type="entry name" value="L-ORNITHINE N(5)-MONOOXYGENASE-RELATED"/>
    <property type="match status" value="1"/>
</dbReference>
<sequence>MSHLSAHQKATEYFKGLRPGPPEPSGATVAYRERDELAYALSRVPMLTPRPLRIIAAGAGFGGIALARAIHAGQVPGASLTVFEKDAGVGGTWWENRYPGCACDVPAHIYQFSWAPNPTWSAFFAPQSEIRDYFKNVVDQHNLGQYIKLSHKVVGAKWNEDRQVWQVEVVRTDGRDLVISSQGVTEGQVGESWVEECDIFVNAGGFFNNWKWPKIPGREGFQGRMLHTAYWPTDADKGIEGKVVSIIGNGSSGVQVLPAVLPHVKKIYYHIRNPTWVTPRMAEKFAGPKGTTLKYSEEQKRTWSENPEEYLAYRKAIEKNLTERFFMYMDNSTAQKQARQACLDNLREALAAKPELLELLTPDYAVGCRRPTPGIGFLEALMSDKVEIVFGSIAEFTQTGIRTDNGYHHDSETIICATGFELSIAPRFPIIGRDNVDLQAAWKNKPESYLSLAAADMPNYFTILGPASPLAHGSIPTSIEFVVRYICKFAKKMQTENISSFCPKSRAVRAYQNHALAFLSRTAWASSCSSTYKNGTKTGELRSLHPGSRHQLYHLLTNPRYEDFEWTNLCPDPDLMFAFMGNGFTVKEEEGTENDFWFIEMDEAGKQIVPCTNEFRANGNLENHSTVNGDGILESHLAVNGNRST</sequence>
<dbReference type="VEuPathDB" id="FungiDB:CDV56_106566"/>
<dbReference type="SUPFAM" id="SSF51905">
    <property type="entry name" value="FAD/NAD(P)-binding domain"/>
    <property type="match status" value="2"/>
</dbReference>
<dbReference type="STRING" id="41047.A0A397GHU9"/>
<evidence type="ECO:0000313" key="6">
    <source>
        <dbReference type="Proteomes" id="UP000215305"/>
    </source>
</evidence>
<keyword evidence="6" id="KW-1185">Reference proteome</keyword>
<dbReference type="Gene3D" id="3.50.50.60">
    <property type="entry name" value="FAD/NAD(P)-binding domain"/>
    <property type="match status" value="3"/>
</dbReference>
<dbReference type="OrthoDB" id="74360at2759"/>
<comment type="caution">
    <text evidence="5">The sequence shown here is derived from an EMBL/GenBank/DDBJ whole genome shotgun (WGS) entry which is preliminary data.</text>
</comment>
<comment type="similarity">
    <text evidence="2">Belongs to the FAD-binding monooxygenase family.</text>
</comment>
<dbReference type="Pfam" id="PF13450">
    <property type="entry name" value="NAD_binding_8"/>
    <property type="match status" value="1"/>
</dbReference>
<evidence type="ECO:0000256" key="2">
    <source>
        <dbReference type="ARBA" id="ARBA00010139"/>
    </source>
</evidence>
<evidence type="ECO:0000256" key="3">
    <source>
        <dbReference type="ARBA" id="ARBA00022630"/>
    </source>
</evidence>
<keyword evidence="4" id="KW-0274">FAD</keyword>
<protein>
    <recommendedName>
        <fullName evidence="7">FAD/NAD(P)-binding domain-containing protein</fullName>
    </recommendedName>
</protein>
<evidence type="ECO:0008006" key="7">
    <source>
        <dbReference type="Google" id="ProtNLM"/>
    </source>
</evidence>
<dbReference type="Proteomes" id="UP000215305">
    <property type="component" value="Unassembled WGS sequence"/>
</dbReference>
<dbReference type="RefSeq" id="XP_026612763.1">
    <property type="nucleotide sequence ID" value="XM_026760185.1"/>
</dbReference>
<dbReference type="InterPro" id="IPR036188">
    <property type="entry name" value="FAD/NAD-bd_sf"/>
</dbReference>
<accession>A0A397GHU9</accession>
<gene>
    <name evidence="5" type="ORF">CDV56_106566</name>
</gene>
<dbReference type="AlphaFoldDB" id="A0A397GHU9"/>
<dbReference type="GeneID" id="38128540"/>
<dbReference type="EMBL" id="NKHU02000159">
    <property type="protein sequence ID" value="RHZ50521.1"/>
    <property type="molecule type" value="Genomic_DNA"/>
</dbReference>